<evidence type="ECO:0000313" key="2">
    <source>
        <dbReference type="EMBL" id="EHJ11070.1"/>
    </source>
</evidence>
<evidence type="ECO:0000313" key="3">
    <source>
        <dbReference type="Proteomes" id="UP000003477"/>
    </source>
</evidence>
<dbReference type="RefSeq" id="WP_007312116.1">
    <property type="nucleotide sequence ID" value="NZ_AESD01000635.1"/>
</dbReference>
<keyword evidence="1" id="KW-0175">Coiled coil</keyword>
<dbReference type="EMBL" id="AESD01000635">
    <property type="protein sequence ID" value="EHJ11070.1"/>
    <property type="molecule type" value="Genomic_DNA"/>
</dbReference>
<evidence type="ECO:0000256" key="1">
    <source>
        <dbReference type="SAM" id="Coils"/>
    </source>
</evidence>
<organism evidence="2 3">
    <name type="scientific">Crocosphaera watsonii WH 0003</name>
    <dbReference type="NCBI Taxonomy" id="423471"/>
    <lineage>
        <taxon>Bacteria</taxon>
        <taxon>Bacillati</taxon>
        <taxon>Cyanobacteriota</taxon>
        <taxon>Cyanophyceae</taxon>
        <taxon>Oscillatoriophycideae</taxon>
        <taxon>Chroococcales</taxon>
        <taxon>Aphanothecaceae</taxon>
        <taxon>Crocosphaera</taxon>
    </lineage>
</organism>
<sequence length="74" mass="8679">MIESLNKVIAKLEKLSESEQEKMAQLMLKELENLTPLPREEKTKKLSDLLLLPELEENELLFERDKDTGREIIL</sequence>
<feature type="coiled-coil region" evidence="1">
    <location>
        <begin position="2"/>
        <end position="29"/>
    </location>
</feature>
<protein>
    <submittedName>
        <fullName evidence="2">Uncharacterized protein</fullName>
    </submittedName>
</protein>
<dbReference type="Proteomes" id="UP000003477">
    <property type="component" value="Unassembled WGS sequence"/>
</dbReference>
<dbReference type="PATRIC" id="fig|423471.3.peg.3919"/>
<dbReference type="GeneID" id="88767639"/>
<accession>G5J9R6</accession>
<gene>
    <name evidence="2" type="ORF">CWATWH0003_4180</name>
</gene>
<name>G5J9R6_CROWT</name>
<reference evidence="2 3" key="1">
    <citation type="journal article" date="2011" name="Front. Microbiol.">
        <title>Two Strains of Crocosphaera watsonii with Highly Conserved Genomes are Distinguished by Strain-Specific Features.</title>
        <authorList>
            <person name="Bench S.R."/>
            <person name="Ilikchyan I.N."/>
            <person name="Tripp H.J."/>
            <person name="Zehr J.P."/>
        </authorList>
    </citation>
    <scope>NUCLEOTIDE SEQUENCE [LARGE SCALE GENOMIC DNA]</scope>
    <source>
        <strain evidence="2 3">WH 0003</strain>
    </source>
</reference>
<comment type="caution">
    <text evidence="2">The sequence shown here is derived from an EMBL/GenBank/DDBJ whole genome shotgun (WGS) entry which is preliminary data.</text>
</comment>
<dbReference type="AlphaFoldDB" id="G5J9R6"/>
<proteinExistence type="predicted"/>